<evidence type="ECO:0000313" key="3">
    <source>
        <dbReference type="Proteomes" id="UP001207116"/>
    </source>
</evidence>
<dbReference type="SUPFAM" id="SSF52821">
    <property type="entry name" value="Rhodanese/Cell cycle control phosphatase"/>
    <property type="match status" value="1"/>
</dbReference>
<keyword evidence="3" id="KW-1185">Reference proteome</keyword>
<feature type="domain" description="Rhodanese" evidence="1">
    <location>
        <begin position="32"/>
        <end position="117"/>
    </location>
</feature>
<evidence type="ECO:0000313" key="2">
    <source>
        <dbReference type="EMBL" id="MCX2720718.1"/>
    </source>
</evidence>
<dbReference type="InterPro" id="IPR001763">
    <property type="entry name" value="Rhodanese-like_dom"/>
</dbReference>
<dbReference type="Proteomes" id="UP001207116">
    <property type="component" value="Unassembled WGS sequence"/>
</dbReference>
<name>A0AAE3MNN3_9FLAO</name>
<dbReference type="PANTHER" id="PTHR43031:SF1">
    <property type="entry name" value="PYRIDINE NUCLEOTIDE-DISULPHIDE OXIDOREDUCTASE"/>
    <property type="match status" value="1"/>
</dbReference>
<dbReference type="CDD" id="cd00158">
    <property type="entry name" value="RHOD"/>
    <property type="match status" value="1"/>
</dbReference>
<dbReference type="InterPro" id="IPR036873">
    <property type="entry name" value="Rhodanese-like_dom_sf"/>
</dbReference>
<comment type="caution">
    <text evidence="2">The sequence shown here is derived from an EMBL/GenBank/DDBJ whole genome shotgun (WGS) entry which is preliminary data.</text>
</comment>
<dbReference type="RefSeq" id="WP_266015285.1">
    <property type="nucleotide sequence ID" value="NZ_JAPFQP010000004.1"/>
</dbReference>
<dbReference type="Gene3D" id="3.40.250.10">
    <property type="entry name" value="Rhodanese-like domain"/>
    <property type="match status" value="1"/>
</dbReference>
<evidence type="ECO:0000259" key="1">
    <source>
        <dbReference type="PROSITE" id="PS50206"/>
    </source>
</evidence>
<dbReference type="PROSITE" id="PS51257">
    <property type="entry name" value="PROKAR_LIPOPROTEIN"/>
    <property type="match status" value="1"/>
</dbReference>
<dbReference type="InterPro" id="IPR050229">
    <property type="entry name" value="GlpE_sulfurtransferase"/>
</dbReference>
<organism evidence="2 3">
    <name type="scientific">Lentiprolixibacter aurantiacus</name>
    <dbReference type="NCBI Taxonomy" id="2993939"/>
    <lineage>
        <taxon>Bacteria</taxon>
        <taxon>Pseudomonadati</taxon>
        <taxon>Bacteroidota</taxon>
        <taxon>Flavobacteriia</taxon>
        <taxon>Flavobacteriales</taxon>
        <taxon>Flavobacteriaceae</taxon>
        <taxon>Lentiprolixibacter</taxon>
    </lineage>
</organism>
<dbReference type="SMART" id="SM00450">
    <property type="entry name" value="RHOD"/>
    <property type="match status" value="1"/>
</dbReference>
<dbReference type="PROSITE" id="PS50206">
    <property type="entry name" value="RHODANESE_3"/>
    <property type="match status" value="1"/>
</dbReference>
<accession>A0AAE3MNN3</accession>
<reference evidence="2" key="1">
    <citation type="submission" date="2022-11" db="EMBL/GenBank/DDBJ databases">
        <title>The characterization of three novel Bacteroidetes species and genomic analysis of their roles in tidal elemental geochemical cycles.</title>
        <authorList>
            <person name="Ma K.-J."/>
        </authorList>
    </citation>
    <scope>NUCLEOTIDE SEQUENCE</scope>
    <source>
        <strain evidence="2">M415</strain>
    </source>
</reference>
<dbReference type="Pfam" id="PF00581">
    <property type="entry name" value="Rhodanese"/>
    <property type="match status" value="1"/>
</dbReference>
<proteinExistence type="predicted"/>
<sequence length="117" mass="13124">MKRLLILFFIGGLLISCSEKRQMPITELTSSDLENAVLLDVRTPEEFAEGHLEGAVNMDWYQADFTSRLEAVDRGEKVYVYCKRGGRSAEAAQLLDSLGYKVIDLTGGYDAWLEAKD</sequence>
<protein>
    <submittedName>
        <fullName evidence="2">Rhodanese-like domain-containing protein</fullName>
    </submittedName>
</protein>
<gene>
    <name evidence="2" type="ORF">OO016_13975</name>
</gene>
<dbReference type="AlphaFoldDB" id="A0AAE3MNN3"/>
<dbReference type="PANTHER" id="PTHR43031">
    <property type="entry name" value="FAD-DEPENDENT OXIDOREDUCTASE"/>
    <property type="match status" value="1"/>
</dbReference>
<dbReference type="EMBL" id="JAPFQP010000004">
    <property type="protein sequence ID" value="MCX2720718.1"/>
    <property type="molecule type" value="Genomic_DNA"/>
</dbReference>